<sequence>MGSSANARQHSSLILTRKPLDPAITDHRFDHSSPEKHHLTSHKAKTKMSGEEKVVCVTGASGYVASCLVKLLLQRGYTVKATVRDTS</sequence>
<reference evidence="2" key="1">
    <citation type="submission" date="2018-02" db="EMBL/GenBank/DDBJ databases">
        <authorList>
            <person name="Cohen D.B."/>
            <person name="Kent A.D."/>
        </authorList>
    </citation>
    <scope>NUCLEOTIDE SEQUENCE</scope>
</reference>
<proteinExistence type="predicted"/>
<protein>
    <recommendedName>
        <fullName evidence="3">NAD-dependent epimerase/dehydratase domain-containing protein</fullName>
    </recommendedName>
</protein>
<accession>A0A2N9I1S2</accession>
<evidence type="ECO:0008006" key="3">
    <source>
        <dbReference type="Google" id="ProtNLM"/>
    </source>
</evidence>
<dbReference type="EMBL" id="OIVN01004548">
    <property type="protein sequence ID" value="SPD17994.1"/>
    <property type="molecule type" value="Genomic_DNA"/>
</dbReference>
<evidence type="ECO:0000256" key="1">
    <source>
        <dbReference type="SAM" id="MobiDB-lite"/>
    </source>
</evidence>
<feature type="compositionally biased region" description="Basic and acidic residues" evidence="1">
    <location>
        <begin position="24"/>
        <end position="38"/>
    </location>
</feature>
<dbReference type="AlphaFoldDB" id="A0A2N9I1S2"/>
<dbReference type="InterPro" id="IPR036291">
    <property type="entry name" value="NAD(P)-bd_dom_sf"/>
</dbReference>
<dbReference type="SUPFAM" id="SSF51735">
    <property type="entry name" value="NAD(P)-binding Rossmann-fold domains"/>
    <property type="match status" value="1"/>
</dbReference>
<evidence type="ECO:0000313" key="2">
    <source>
        <dbReference type="EMBL" id="SPD17994.1"/>
    </source>
</evidence>
<organism evidence="2">
    <name type="scientific">Fagus sylvatica</name>
    <name type="common">Beechnut</name>
    <dbReference type="NCBI Taxonomy" id="28930"/>
    <lineage>
        <taxon>Eukaryota</taxon>
        <taxon>Viridiplantae</taxon>
        <taxon>Streptophyta</taxon>
        <taxon>Embryophyta</taxon>
        <taxon>Tracheophyta</taxon>
        <taxon>Spermatophyta</taxon>
        <taxon>Magnoliopsida</taxon>
        <taxon>eudicotyledons</taxon>
        <taxon>Gunneridae</taxon>
        <taxon>Pentapetalae</taxon>
        <taxon>rosids</taxon>
        <taxon>fabids</taxon>
        <taxon>Fagales</taxon>
        <taxon>Fagaceae</taxon>
        <taxon>Fagus</taxon>
    </lineage>
</organism>
<name>A0A2N9I1S2_FAGSY</name>
<dbReference type="Gene3D" id="3.40.50.720">
    <property type="entry name" value="NAD(P)-binding Rossmann-like Domain"/>
    <property type="match status" value="1"/>
</dbReference>
<gene>
    <name evidence="2" type="ORF">FSB_LOCUS45876</name>
</gene>
<feature type="region of interest" description="Disordered" evidence="1">
    <location>
        <begin position="24"/>
        <end position="47"/>
    </location>
</feature>